<dbReference type="InterPro" id="IPR010809">
    <property type="entry name" value="FliD_C"/>
</dbReference>
<dbReference type="RefSeq" id="WP_118999644.1">
    <property type="nucleotide sequence ID" value="NZ_CM125964.1"/>
</dbReference>
<keyword evidence="8" id="KW-0969">Cilium</keyword>
<keyword evidence="8" id="KW-0282">Flagellum</keyword>
<dbReference type="InterPro" id="IPR003481">
    <property type="entry name" value="FliD_N"/>
</dbReference>
<dbReference type="GO" id="GO:0005576">
    <property type="term" value="C:extracellular region"/>
    <property type="evidence" value="ECO:0007669"/>
    <property type="project" value="UniProtKB-SubCell"/>
</dbReference>
<dbReference type="GO" id="GO:0009424">
    <property type="term" value="C:bacterial-type flagellum hook"/>
    <property type="evidence" value="ECO:0007669"/>
    <property type="project" value="UniProtKB-UniRule"/>
</dbReference>
<evidence type="ECO:0000259" key="7">
    <source>
        <dbReference type="Pfam" id="PF07195"/>
    </source>
</evidence>
<proteinExistence type="inferred from homology"/>
<dbReference type="GO" id="GO:0009421">
    <property type="term" value="C:bacterial-type flagellum filament cap"/>
    <property type="evidence" value="ECO:0007669"/>
    <property type="project" value="InterPro"/>
</dbReference>
<reference evidence="8 9" key="1">
    <citation type="submission" date="2018-08" db="EMBL/GenBank/DDBJ databases">
        <title>Draft genome sequence of Rhodobacter sphaeroides FY.</title>
        <authorList>
            <person name="Rayyan A."/>
            <person name="Meyer T.E."/>
            <person name="Kyndt J.A."/>
        </authorList>
    </citation>
    <scope>NUCLEOTIDE SEQUENCE [LARGE SCALE GENOMIC DNA]</scope>
    <source>
        <strain evidence="8 9">FY</strain>
    </source>
</reference>
<comment type="subunit">
    <text evidence="2 5">Homopentamer.</text>
</comment>
<dbReference type="EMBL" id="QWGP01000005">
    <property type="protein sequence ID" value="RHZ96384.1"/>
    <property type="molecule type" value="Genomic_DNA"/>
</dbReference>
<dbReference type="Pfam" id="PF02465">
    <property type="entry name" value="FliD_N"/>
    <property type="match status" value="1"/>
</dbReference>
<organism evidence="8 9">
    <name type="scientific">Cereibacter sphaeroides</name>
    <name type="common">Rhodobacter sphaeroides</name>
    <dbReference type="NCBI Taxonomy" id="1063"/>
    <lineage>
        <taxon>Bacteria</taxon>
        <taxon>Pseudomonadati</taxon>
        <taxon>Pseudomonadota</taxon>
        <taxon>Alphaproteobacteria</taxon>
        <taxon>Rhodobacterales</taxon>
        <taxon>Paracoccaceae</taxon>
        <taxon>Cereibacter</taxon>
    </lineage>
</organism>
<dbReference type="Proteomes" id="UP000266305">
    <property type="component" value="Unassembled WGS sequence"/>
</dbReference>
<evidence type="ECO:0000256" key="1">
    <source>
        <dbReference type="ARBA" id="ARBA00009764"/>
    </source>
</evidence>
<dbReference type="GO" id="GO:0071973">
    <property type="term" value="P:bacterial-type flagellum-dependent cell motility"/>
    <property type="evidence" value="ECO:0007669"/>
    <property type="project" value="TreeGrafter"/>
</dbReference>
<comment type="caution">
    <text evidence="8">The sequence shown here is derived from an EMBL/GenBank/DDBJ whole genome shotgun (WGS) entry which is preliminary data.</text>
</comment>
<dbReference type="AlphaFoldDB" id="A0AAX1UNP8"/>
<protein>
    <recommendedName>
        <fullName evidence="5">Flagellar hook-associated protein 2</fullName>
        <shortName evidence="5">HAP2</shortName>
    </recommendedName>
    <alternativeName>
        <fullName evidence="5">Flagellar cap protein</fullName>
    </alternativeName>
</protein>
<keyword evidence="8" id="KW-0966">Cell projection</keyword>
<evidence type="ECO:0000256" key="4">
    <source>
        <dbReference type="ARBA" id="ARBA00023143"/>
    </source>
</evidence>
<gene>
    <name evidence="8" type="ORF">D1114_06635</name>
</gene>
<sequence length="551" mass="56891">MATDWLNALGASGSGLNIRELAKSLVTADTAVKRTTAEKKIEATEVSISALGKVRAQFQSLSEAIGTVTQSSVLKATSSSSALSISVTDRTLVSEQVTEIEVLQVAQRQVLEFGGFPAADAALGAGRITIDFGVWYAPEGSQEATSFAQNPALASSSIDVGDGATLQDLATALSDIPGVVARVLDKGDGTFSLGVVSEPGAGSALRFTVAEGTAGNGLARFDTTATNLDAQVQAATDALLTVDGITVARGSNEITDLVPGATLTVSGKTSGPAVVSVSRDSALAEAAMAYLVEELNATLKIMRDVTVRSVDGTAAGDLVGDSTVEALKRQFSSLLSGPLTGHGEKPVYLSQLGVSTNRDGSLSFDEEAFQKAFAARPEIFDAMFTNSFSSPTEGVTVTGALTSKAASGDYAFRRDPGTGAVTVAGAATFGLPGTDGTSKYIVLSGDMAGLIVTARDDVADATIRFGRSFASQLQSLLDGATEAEGSIAKREDQIGKLAAEQAEVIEALDLRATKLESRYLAQFTAMEQAVSRMKSTGTYLENLVKSWNKDG</sequence>
<dbReference type="Pfam" id="PF07195">
    <property type="entry name" value="FliD_C"/>
    <property type="match status" value="1"/>
</dbReference>
<evidence type="ECO:0000256" key="3">
    <source>
        <dbReference type="ARBA" id="ARBA00023054"/>
    </source>
</evidence>
<dbReference type="PANTHER" id="PTHR30288">
    <property type="entry name" value="FLAGELLAR CAP/ASSEMBLY PROTEIN FLID"/>
    <property type="match status" value="1"/>
</dbReference>
<dbReference type="PANTHER" id="PTHR30288:SF0">
    <property type="entry name" value="FLAGELLAR HOOK-ASSOCIATED PROTEIN 2"/>
    <property type="match status" value="1"/>
</dbReference>
<evidence type="ECO:0000256" key="5">
    <source>
        <dbReference type="RuleBase" id="RU362066"/>
    </source>
</evidence>
<accession>A0AAX1UNP8</accession>
<keyword evidence="5" id="KW-0964">Secreted</keyword>
<keyword evidence="3" id="KW-0175">Coiled coil</keyword>
<comment type="function">
    <text evidence="5">Required for morphogenesis and for the elongation of the flagellar filament by facilitating polymerization of the flagellin monomers at the tip of growing filament. Forms a capping structure, which prevents flagellin subunits (transported through the central channel of the flagellum) from leaking out without polymerization at the distal end.</text>
</comment>
<dbReference type="InterPro" id="IPR040026">
    <property type="entry name" value="FliD"/>
</dbReference>
<comment type="similarity">
    <text evidence="1 5">Belongs to the FliD family.</text>
</comment>
<dbReference type="GO" id="GO:0007155">
    <property type="term" value="P:cell adhesion"/>
    <property type="evidence" value="ECO:0007669"/>
    <property type="project" value="InterPro"/>
</dbReference>
<feature type="domain" description="Flagellar hook-associated protein 2 N-terminal" evidence="6">
    <location>
        <begin position="14"/>
        <end position="109"/>
    </location>
</feature>
<keyword evidence="4 5" id="KW-0975">Bacterial flagellum</keyword>
<name>A0AAX1UNP8_CERSP</name>
<evidence type="ECO:0000313" key="9">
    <source>
        <dbReference type="Proteomes" id="UP000266305"/>
    </source>
</evidence>
<feature type="domain" description="Flagellar hook-associated protein 2 C-terminal" evidence="7">
    <location>
        <begin position="235"/>
        <end position="535"/>
    </location>
</feature>
<comment type="subcellular location">
    <subcellularLocation>
        <location evidence="5">Secreted</location>
    </subcellularLocation>
    <subcellularLocation>
        <location evidence="5">Bacterial flagellum</location>
    </subcellularLocation>
</comment>
<evidence type="ECO:0000259" key="6">
    <source>
        <dbReference type="Pfam" id="PF02465"/>
    </source>
</evidence>
<evidence type="ECO:0000313" key="8">
    <source>
        <dbReference type="EMBL" id="RHZ96384.1"/>
    </source>
</evidence>
<evidence type="ECO:0000256" key="2">
    <source>
        <dbReference type="ARBA" id="ARBA00011255"/>
    </source>
</evidence>